<keyword evidence="2" id="KW-0732">Signal</keyword>
<protein>
    <recommendedName>
        <fullName evidence="5">Sigma E regulatory protein, MucB/RseB</fullName>
    </recommendedName>
</protein>
<evidence type="ECO:0000256" key="2">
    <source>
        <dbReference type="SAM" id="SignalP"/>
    </source>
</evidence>
<evidence type="ECO:0000313" key="3">
    <source>
        <dbReference type="EMBL" id="SDP24304.1"/>
    </source>
</evidence>
<organism evidence="3 4">
    <name type="scientific">Pseudomonas jinjuensis</name>
    <dbReference type="NCBI Taxonomy" id="198616"/>
    <lineage>
        <taxon>Bacteria</taxon>
        <taxon>Pseudomonadati</taxon>
        <taxon>Pseudomonadota</taxon>
        <taxon>Gammaproteobacteria</taxon>
        <taxon>Pseudomonadales</taxon>
        <taxon>Pseudomonadaceae</taxon>
        <taxon>Pseudomonas</taxon>
    </lineage>
</organism>
<feature type="chain" id="PRO_5017286618" description="Sigma E regulatory protein, MucB/RseB" evidence="2">
    <location>
        <begin position="27"/>
        <end position="459"/>
    </location>
</feature>
<reference evidence="4" key="1">
    <citation type="submission" date="2016-10" db="EMBL/GenBank/DDBJ databases">
        <authorList>
            <person name="Varghese N."/>
            <person name="Submissions S."/>
        </authorList>
    </citation>
    <scope>NUCLEOTIDE SEQUENCE [LARGE SCALE GENOMIC DNA]</scope>
    <source>
        <strain evidence="4">JCM 21621</strain>
    </source>
</reference>
<feature type="compositionally biased region" description="Polar residues" evidence="1">
    <location>
        <begin position="209"/>
        <end position="220"/>
    </location>
</feature>
<dbReference type="CDD" id="cd16329">
    <property type="entry name" value="LolA_like"/>
    <property type="match status" value="1"/>
</dbReference>
<evidence type="ECO:0000256" key="1">
    <source>
        <dbReference type="SAM" id="MobiDB-lite"/>
    </source>
</evidence>
<feature type="signal peptide" evidence="2">
    <location>
        <begin position="1"/>
        <end position="26"/>
    </location>
</feature>
<name>A0A1H0R444_9PSED</name>
<evidence type="ECO:0008006" key="5">
    <source>
        <dbReference type="Google" id="ProtNLM"/>
    </source>
</evidence>
<sequence length="459" mass="51520">MKTTTKRIALAVTLAACSSLSLSALAKVSPEEAARLGKDLTCVGGERAGNADGTIPEFTGQYIDEVPGWKHQLYSGDKPVDPFVDEKPRLVIDASNYRQQADHLTPGQMAMFEKYPETYKIEVYPGKRIFGYPKFVCDNAKWGAENNELTDNGLGIKGLGQAPFPIPKSGAELVWNHLLAPGAWIEDVIRSIASVLPDGSIGWGRTHNRNLSPNNSPNERPTTDGVRSYAWNISLAPVREAGTNTVAQEFYNWAGRGRLAWSYNPGTRRVRMLPGFGFDQPMIGTNGTMTIDDDRMFNGSPERYEWKNLGKKEIYVPINAYKVNSNSVKYADLLTPHHPRPEFLRYELRRVWVLEGTLKEGYRHLYGKRVLFLDEDTWNALMADNYDARGKLWKHSITSFYYHPDSKSLFSGVQFSHDLNSGQYVAYSLTNEEARGPILNNASLKPEMFTPDALRAQGR</sequence>
<keyword evidence="4" id="KW-1185">Reference proteome</keyword>
<dbReference type="Proteomes" id="UP000242957">
    <property type="component" value="Unassembled WGS sequence"/>
</dbReference>
<dbReference type="STRING" id="198616.SAMN05216193_12634"/>
<evidence type="ECO:0000313" key="4">
    <source>
        <dbReference type="Proteomes" id="UP000242957"/>
    </source>
</evidence>
<dbReference type="AlphaFoldDB" id="A0A1H0R444"/>
<dbReference type="InterPro" id="IPR010752">
    <property type="entry name" value="DUF1329"/>
</dbReference>
<dbReference type="Pfam" id="PF07044">
    <property type="entry name" value="DUF1329"/>
    <property type="match status" value="1"/>
</dbReference>
<dbReference type="Gene3D" id="2.50.20.10">
    <property type="entry name" value="Lipoprotein localisation LolA/LolB/LppX"/>
    <property type="match status" value="1"/>
</dbReference>
<dbReference type="OrthoDB" id="6751304at2"/>
<gene>
    <name evidence="3" type="ORF">SAMN05216193_12634</name>
</gene>
<accession>A0A1H0R444</accession>
<dbReference type="RefSeq" id="WP_084315144.1">
    <property type="nucleotide sequence ID" value="NZ_FNIJ01000026.1"/>
</dbReference>
<feature type="region of interest" description="Disordered" evidence="1">
    <location>
        <begin position="204"/>
        <end position="224"/>
    </location>
</feature>
<dbReference type="EMBL" id="FNIJ01000026">
    <property type="protein sequence ID" value="SDP24304.1"/>
    <property type="molecule type" value="Genomic_DNA"/>
</dbReference>
<proteinExistence type="predicted"/>